<feature type="transmembrane region" description="Helical" evidence="6">
    <location>
        <begin position="220"/>
        <end position="247"/>
    </location>
</feature>
<feature type="transmembrane region" description="Helical" evidence="6">
    <location>
        <begin position="334"/>
        <end position="352"/>
    </location>
</feature>
<feature type="transmembrane region" description="Helical" evidence="6">
    <location>
        <begin position="127"/>
        <end position="146"/>
    </location>
</feature>
<feature type="domain" description="Major facilitator superfamily (MFS) profile" evidence="7">
    <location>
        <begin position="5"/>
        <end position="491"/>
    </location>
</feature>
<dbReference type="SUPFAM" id="SSF103473">
    <property type="entry name" value="MFS general substrate transporter"/>
    <property type="match status" value="1"/>
</dbReference>
<evidence type="ECO:0000259" key="7">
    <source>
        <dbReference type="PROSITE" id="PS50850"/>
    </source>
</evidence>
<dbReference type="PRINTS" id="PR01036">
    <property type="entry name" value="TCRTETB"/>
</dbReference>
<feature type="transmembrane region" description="Helical" evidence="6">
    <location>
        <begin position="9"/>
        <end position="28"/>
    </location>
</feature>
<evidence type="ECO:0000313" key="8">
    <source>
        <dbReference type="EMBL" id="KAF2280872.1"/>
    </source>
</evidence>
<dbReference type="InterPro" id="IPR020846">
    <property type="entry name" value="MFS_dom"/>
</dbReference>
<accession>A0A6A6JW92</accession>
<evidence type="ECO:0000256" key="5">
    <source>
        <dbReference type="SAM" id="MobiDB-lite"/>
    </source>
</evidence>
<dbReference type="GeneID" id="54548274"/>
<feature type="transmembrane region" description="Helical" evidence="6">
    <location>
        <begin position="306"/>
        <end position="327"/>
    </location>
</feature>
<feature type="region of interest" description="Disordered" evidence="5">
    <location>
        <begin position="509"/>
        <end position="545"/>
    </location>
</feature>
<sequence length="545" mass="58938">MKLAKTDSLWLSLFISALDTTIITTSLIKISSSFDALERGAWLITTYLLTYNAFIMISANMSDIFGLKFALVACCICFLIFSLACGGAQTMVQLIVFRAFQGIGGSGLYSLVFVAIIKLITPEKASFYSGVISSCFAIANTLGPVLGGVISDRSSWRWIFFMNGPIVGTALVILFFSMPGLGDGESKIERLRGFDAIGGVLSVCWPIPLIFALQEGGVRYAWSSAIILGTLIAGLAGLLIFGIYEAWIPFRTKKDAVFPIKFFTNPSMVLLLLCMFLLGMPFYVAVIQLPQRFQAVNGTSAERAGILLLPVTLMTPFGAMLGGLLMGRKIAAEYLLILSTGIASVGIGLLSSLPTSVGFWPGTYAYEIITGLGLGLASPVYYFLLYTSVEDKDIAVGTGALNMLRTLGGCVAVAICSAIHNTILDDRLPSILPSSQSALIENFDRLDNLPPGVKTQLGEIFGHSYNRQFQAILGFSLLNFVVAIGLAVVRKRMGIFGIGPSGEQWEKYNQERAAKTAKKHADKPELSNREIEEKRTETTISPKES</sequence>
<dbReference type="InterPro" id="IPR036259">
    <property type="entry name" value="MFS_trans_sf"/>
</dbReference>
<keyword evidence="4 6" id="KW-0472">Membrane</keyword>
<gene>
    <name evidence="8" type="ORF">EI97DRAFT_367523</name>
</gene>
<dbReference type="Gene3D" id="1.20.1720.10">
    <property type="entry name" value="Multidrug resistance protein D"/>
    <property type="match status" value="1"/>
</dbReference>
<name>A0A6A6JW92_WESOR</name>
<evidence type="ECO:0000256" key="1">
    <source>
        <dbReference type="ARBA" id="ARBA00004141"/>
    </source>
</evidence>
<feature type="transmembrane region" description="Helical" evidence="6">
    <location>
        <begin position="364"/>
        <end position="385"/>
    </location>
</feature>
<keyword evidence="3 6" id="KW-1133">Transmembrane helix</keyword>
<evidence type="ECO:0000256" key="3">
    <source>
        <dbReference type="ARBA" id="ARBA00022989"/>
    </source>
</evidence>
<dbReference type="InterPro" id="IPR011701">
    <property type="entry name" value="MFS"/>
</dbReference>
<evidence type="ECO:0000256" key="6">
    <source>
        <dbReference type="SAM" id="Phobius"/>
    </source>
</evidence>
<dbReference type="Pfam" id="PF07690">
    <property type="entry name" value="MFS_1"/>
    <property type="match status" value="1"/>
</dbReference>
<reference evidence="8" key="1">
    <citation type="journal article" date="2020" name="Stud. Mycol.">
        <title>101 Dothideomycetes genomes: a test case for predicting lifestyles and emergence of pathogens.</title>
        <authorList>
            <person name="Haridas S."/>
            <person name="Albert R."/>
            <person name="Binder M."/>
            <person name="Bloem J."/>
            <person name="Labutti K."/>
            <person name="Salamov A."/>
            <person name="Andreopoulos B."/>
            <person name="Baker S."/>
            <person name="Barry K."/>
            <person name="Bills G."/>
            <person name="Bluhm B."/>
            <person name="Cannon C."/>
            <person name="Castanera R."/>
            <person name="Culley D."/>
            <person name="Daum C."/>
            <person name="Ezra D."/>
            <person name="Gonzalez J."/>
            <person name="Henrissat B."/>
            <person name="Kuo A."/>
            <person name="Liang C."/>
            <person name="Lipzen A."/>
            <person name="Lutzoni F."/>
            <person name="Magnuson J."/>
            <person name="Mondo S."/>
            <person name="Nolan M."/>
            <person name="Ohm R."/>
            <person name="Pangilinan J."/>
            <person name="Park H.-J."/>
            <person name="Ramirez L."/>
            <person name="Alfaro M."/>
            <person name="Sun H."/>
            <person name="Tritt A."/>
            <person name="Yoshinaga Y."/>
            <person name="Zwiers L.-H."/>
            <person name="Turgeon B."/>
            <person name="Goodwin S."/>
            <person name="Spatafora J."/>
            <person name="Crous P."/>
            <person name="Grigoriev I."/>
        </authorList>
    </citation>
    <scope>NUCLEOTIDE SEQUENCE</scope>
    <source>
        <strain evidence="8">CBS 379.55</strain>
    </source>
</reference>
<feature type="transmembrane region" description="Helical" evidence="6">
    <location>
        <begin position="406"/>
        <end position="424"/>
    </location>
</feature>
<dbReference type="GO" id="GO:0005886">
    <property type="term" value="C:plasma membrane"/>
    <property type="evidence" value="ECO:0007669"/>
    <property type="project" value="TreeGrafter"/>
</dbReference>
<feature type="transmembrane region" description="Helical" evidence="6">
    <location>
        <begin position="40"/>
        <end position="57"/>
    </location>
</feature>
<evidence type="ECO:0000256" key="4">
    <source>
        <dbReference type="ARBA" id="ARBA00023136"/>
    </source>
</evidence>
<dbReference type="GO" id="GO:0022857">
    <property type="term" value="F:transmembrane transporter activity"/>
    <property type="evidence" value="ECO:0007669"/>
    <property type="project" value="InterPro"/>
</dbReference>
<feature type="transmembrane region" description="Helical" evidence="6">
    <location>
        <begin position="268"/>
        <end position="286"/>
    </location>
</feature>
<protein>
    <submittedName>
        <fullName evidence="8">MFS general substrate transporter</fullName>
    </submittedName>
</protein>
<feature type="compositionally biased region" description="Basic and acidic residues" evidence="5">
    <location>
        <begin position="522"/>
        <end position="545"/>
    </location>
</feature>
<evidence type="ECO:0000313" key="9">
    <source>
        <dbReference type="Proteomes" id="UP000800097"/>
    </source>
</evidence>
<dbReference type="Proteomes" id="UP000800097">
    <property type="component" value="Unassembled WGS sequence"/>
</dbReference>
<dbReference type="PANTHER" id="PTHR23501:SF43">
    <property type="entry name" value="MULTIDRUG TRANSPORTER, PUTATIVE (AFU_ORTHOLOGUE AFUA_6G03040)-RELATED"/>
    <property type="match status" value="1"/>
</dbReference>
<dbReference type="EMBL" id="ML986484">
    <property type="protein sequence ID" value="KAF2280872.1"/>
    <property type="molecule type" value="Genomic_DNA"/>
</dbReference>
<proteinExistence type="predicted"/>
<keyword evidence="2 6" id="KW-0812">Transmembrane</keyword>
<comment type="subcellular location">
    <subcellularLocation>
        <location evidence="1">Membrane</location>
        <topology evidence="1">Multi-pass membrane protein</topology>
    </subcellularLocation>
</comment>
<organism evidence="8 9">
    <name type="scientific">Westerdykella ornata</name>
    <dbReference type="NCBI Taxonomy" id="318751"/>
    <lineage>
        <taxon>Eukaryota</taxon>
        <taxon>Fungi</taxon>
        <taxon>Dikarya</taxon>
        <taxon>Ascomycota</taxon>
        <taxon>Pezizomycotina</taxon>
        <taxon>Dothideomycetes</taxon>
        <taxon>Pleosporomycetidae</taxon>
        <taxon>Pleosporales</taxon>
        <taxon>Sporormiaceae</taxon>
        <taxon>Westerdykella</taxon>
    </lineage>
</organism>
<feature type="transmembrane region" description="Helical" evidence="6">
    <location>
        <begin position="158"/>
        <end position="181"/>
    </location>
</feature>
<dbReference type="PANTHER" id="PTHR23501">
    <property type="entry name" value="MAJOR FACILITATOR SUPERFAMILY"/>
    <property type="match status" value="1"/>
</dbReference>
<dbReference type="PROSITE" id="PS50850">
    <property type="entry name" value="MFS"/>
    <property type="match status" value="1"/>
</dbReference>
<dbReference type="Gene3D" id="1.20.1250.20">
    <property type="entry name" value="MFS general substrate transporter like domains"/>
    <property type="match status" value="1"/>
</dbReference>
<keyword evidence="9" id="KW-1185">Reference proteome</keyword>
<feature type="transmembrane region" description="Helical" evidence="6">
    <location>
        <begin position="69"/>
        <end position="89"/>
    </location>
</feature>
<dbReference type="AlphaFoldDB" id="A0A6A6JW92"/>
<evidence type="ECO:0000256" key="2">
    <source>
        <dbReference type="ARBA" id="ARBA00022692"/>
    </source>
</evidence>
<feature type="transmembrane region" description="Helical" evidence="6">
    <location>
        <begin position="469"/>
        <end position="489"/>
    </location>
</feature>
<feature type="transmembrane region" description="Helical" evidence="6">
    <location>
        <begin position="95"/>
        <end position="120"/>
    </location>
</feature>
<dbReference type="OrthoDB" id="440553at2759"/>
<dbReference type="RefSeq" id="XP_033658409.1">
    <property type="nucleotide sequence ID" value="XM_033795099.1"/>
</dbReference>